<dbReference type="AlphaFoldDB" id="A0A517SIU6"/>
<dbReference type="EMBL" id="CP036271">
    <property type="protein sequence ID" value="QDT56063.1"/>
    <property type="molecule type" value="Genomic_DNA"/>
</dbReference>
<dbReference type="PROSITE" id="PS51257">
    <property type="entry name" value="PROKAR_LIPOPROTEIN"/>
    <property type="match status" value="1"/>
</dbReference>
<gene>
    <name evidence="1" type="ORF">Pan44_41130</name>
</gene>
<dbReference type="InParanoid" id="A0A517SIU6"/>
<reference evidence="1 2" key="1">
    <citation type="submission" date="2019-02" db="EMBL/GenBank/DDBJ databases">
        <title>Deep-cultivation of Planctomycetes and their phenomic and genomic characterization uncovers novel biology.</title>
        <authorList>
            <person name="Wiegand S."/>
            <person name="Jogler M."/>
            <person name="Boedeker C."/>
            <person name="Pinto D."/>
            <person name="Vollmers J."/>
            <person name="Rivas-Marin E."/>
            <person name="Kohn T."/>
            <person name="Peeters S.H."/>
            <person name="Heuer A."/>
            <person name="Rast P."/>
            <person name="Oberbeckmann S."/>
            <person name="Bunk B."/>
            <person name="Jeske O."/>
            <person name="Meyerdierks A."/>
            <person name="Storesund J.E."/>
            <person name="Kallscheuer N."/>
            <person name="Luecker S."/>
            <person name="Lage O.M."/>
            <person name="Pohl T."/>
            <person name="Merkel B.J."/>
            <person name="Hornburger P."/>
            <person name="Mueller R.-W."/>
            <person name="Bruemmer F."/>
            <person name="Labrenz M."/>
            <person name="Spormann A.M."/>
            <person name="Op den Camp H."/>
            <person name="Overmann J."/>
            <person name="Amann R."/>
            <person name="Jetten M.S.M."/>
            <person name="Mascher T."/>
            <person name="Medema M.H."/>
            <person name="Devos D.P."/>
            <person name="Kaster A.-K."/>
            <person name="Ovreas L."/>
            <person name="Rohde M."/>
            <person name="Galperin M.Y."/>
            <person name="Jogler C."/>
        </authorList>
    </citation>
    <scope>NUCLEOTIDE SEQUENCE [LARGE SCALE GENOMIC DNA]</scope>
    <source>
        <strain evidence="1 2">Pan44</strain>
    </source>
</reference>
<proteinExistence type="predicted"/>
<dbReference type="KEGG" id="ccos:Pan44_41130"/>
<evidence type="ECO:0000313" key="2">
    <source>
        <dbReference type="Proteomes" id="UP000315700"/>
    </source>
</evidence>
<dbReference type="RefSeq" id="WP_145032884.1">
    <property type="nucleotide sequence ID" value="NZ_CP036271.1"/>
</dbReference>
<evidence type="ECO:0000313" key="1">
    <source>
        <dbReference type="EMBL" id="QDT56063.1"/>
    </source>
</evidence>
<dbReference type="OrthoDB" id="287194at2"/>
<protein>
    <submittedName>
        <fullName evidence="1">Uncharacterized protein</fullName>
    </submittedName>
</protein>
<accession>A0A517SIU6</accession>
<keyword evidence="2" id="KW-1185">Reference proteome</keyword>
<dbReference type="Proteomes" id="UP000315700">
    <property type="component" value="Chromosome"/>
</dbReference>
<name>A0A517SIU6_9PLAN</name>
<organism evidence="1 2">
    <name type="scientific">Caulifigura coniformis</name>
    <dbReference type="NCBI Taxonomy" id="2527983"/>
    <lineage>
        <taxon>Bacteria</taxon>
        <taxon>Pseudomonadati</taxon>
        <taxon>Planctomycetota</taxon>
        <taxon>Planctomycetia</taxon>
        <taxon>Planctomycetales</taxon>
        <taxon>Planctomycetaceae</taxon>
        <taxon>Caulifigura</taxon>
    </lineage>
</organism>
<sequence length="123" mass="13634">MRFLLITLCLITAGCRVSVTTTESAEDDRAARELLITALDSWKAGKVSSLRKRTPPVRFTDDDLRAGFRLASYELADPEAAVRPFQNTDVKLVLVRGSGPKIERLASYQVSLKPELTVLRSDP</sequence>